<feature type="region of interest" description="Disordered" evidence="1">
    <location>
        <begin position="1"/>
        <end position="60"/>
    </location>
</feature>
<dbReference type="Proteomes" id="UP000324222">
    <property type="component" value="Unassembled WGS sequence"/>
</dbReference>
<dbReference type="EMBL" id="VSRR010148099">
    <property type="protein sequence ID" value="MPD05860.1"/>
    <property type="molecule type" value="Genomic_DNA"/>
</dbReference>
<feature type="compositionally biased region" description="Basic residues" evidence="1">
    <location>
        <begin position="15"/>
        <end position="26"/>
    </location>
</feature>
<evidence type="ECO:0000256" key="1">
    <source>
        <dbReference type="SAM" id="MobiDB-lite"/>
    </source>
</evidence>
<name>A0A5B7KFC8_PORTR</name>
<comment type="caution">
    <text evidence="2">The sequence shown here is derived from an EMBL/GenBank/DDBJ whole genome shotgun (WGS) entry which is preliminary data.</text>
</comment>
<accession>A0A5B7KFC8</accession>
<sequence length="60" mass="5846">MASSSSSSSPVSKNSRVRRSGSKKTGRAGGFTAAGLDPPPGAELKGTQAGVGKEGGRGDL</sequence>
<keyword evidence="3" id="KW-1185">Reference proteome</keyword>
<evidence type="ECO:0000313" key="2">
    <source>
        <dbReference type="EMBL" id="MPD05860.1"/>
    </source>
</evidence>
<protein>
    <submittedName>
        <fullName evidence="2">Uncharacterized protein</fullName>
    </submittedName>
</protein>
<feature type="compositionally biased region" description="Low complexity" evidence="1">
    <location>
        <begin position="1"/>
        <end position="14"/>
    </location>
</feature>
<proteinExistence type="predicted"/>
<gene>
    <name evidence="2" type="ORF">E2C01_101629</name>
</gene>
<evidence type="ECO:0000313" key="3">
    <source>
        <dbReference type="Proteomes" id="UP000324222"/>
    </source>
</evidence>
<organism evidence="2 3">
    <name type="scientific">Portunus trituberculatus</name>
    <name type="common">Swimming crab</name>
    <name type="synonym">Neptunus trituberculatus</name>
    <dbReference type="NCBI Taxonomy" id="210409"/>
    <lineage>
        <taxon>Eukaryota</taxon>
        <taxon>Metazoa</taxon>
        <taxon>Ecdysozoa</taxon>
        <taxon>Arthropoda</taxon>
        <taxon>Crustacea</taxon>
        <taxon>Multicrustacea</taxon>
        <taxon>Malacostraca</taxon>
        <taxon>Eumalacostraca</taxon>
        <taxon>Eucarida</taxon>
        <taxon>Decapoda</taxon>
        <taxon>Pleocyemata</taxon>
        <taxon>Brachyura</taxon>
        <taxon>Eubrachyura</taxon>
        <taxon>Portunoidea</taxon>
        <taxon>Portunidae</taxon>
        <taxon>Portuninae</taxon>
        <taxon>Portunus</taxon>
    </lineage>
</organism>
<dbReference type="AlphaFoldDB" id="A0A5B7KFC8"/>
<reference evidence="2 3" key="1">
    <citation type="submission" date="2019-05" db="EMBL/GenBank/DDBJ databases">
        <title>Another draft genome of Portunus trituberculatus and its Hox gene families provides insights of decapod evolution.</title>
        <authorList>
            <person name="Jeong J.-H."/>
            <person name="Song I."/>
            <person name="Kim S."/>
            <person name="Choi T."/>
            <person name="Kim D."/>
            <person name="Ryu S."/>
            <person name="Kim W."/>
        </authorList>
    </citation>
    <scope>NUCLEOTIDE SEQUENCE [LARGE SCALE GENOMIC DNA]</scope>
    <source>
        <tissue evidence="2">Muscle</tissue>
    </source>
</reference>